<dbReference type="EMBL" id="BART01034298">
    <property type="protein sequence ID" value="GAH16348.1"/>
    <property type="molecule type" value="Genomic_DNA"/>
</dbReference>
<sequence length="59" mass="7078">MKREEKKPLIPLFLFSEGFEELKELARKEKVPIFYTPHEAAYAIKLLISRKKFLKRKAK</sequence>
<evidence type="ECO:0000313" key="1">
    <source>
        <dbReference type="EMBL" id="GAH16348.1"/>
    </source>
</evidence>
<name>X1F6C0_9ZZZZ</name>
<comment type="caution">
    <text evidence="1">The sequence shown here is derived from an EMBL/GenBank/DDBJ whole genome shotgun (WGS) entry which is preliminary data.</text>
</comment>
<proteinExistence type="predicted"/>
<protein>
    <submittedName>
        <fullName evidence="1">Uncharacterized protein</fullName>
    </submittedName>
</protein>
<accession>X1F6C0</accession>
<organism evidence="1">
    <name type="scientific">marine sediment metagenome</name>
    <dbReference type="NCBI Taxonomy" id="412755"/>
    <lineage>
        <taxon>unclassified sequences</taxon>
        <taxon>metagenomes</taxon>
        <taxon>ecological metagenomes</taxon>
    </lineage>
</organism>
<gene>
    <name evidence="1" type="ORF">S01H4_58665</name>
</gene>
<reference evidence="1" key="1">
    <citation type="journal article" date="2014" name="Front. Microbiol.">
        <title>High frequency of phylogenetically diverse reductive dehalogenase-homologous genes in deep subseafloor sedimentary metagenomes.</title>
        <authorList>
            <person name="Kawai M."/>
            <person name="Futagami T."/>
            <person name="Toyoda A."/>
            <person name="Takaki Y."/>
            <person name="Nishi S."/>
            <person name="Hori S."/>
            <person name="Arai W."/>
            <person name="Tsubouchi T."/>
            <person name="Morono Y."/>
            <person name="Uchiyama I."/>
            <person name="Ito T."/>
            <person name="Fujiyama A."/>
            <person name="Inagaki F."/>
            <person name="Takami H."/>
        </authorList>
    </citation>
    <scope>NUCLEOTIDE SEQUENCE</scope>
    <source>
        <strain evidence="1">Expedition CK06-06</strain>
    </source>
</reference>
<dbReference type="Gene3D" id="3.40.50.261">
    <property type="entry name" value="Succinyl-CoA synthetase domains"/>
    <property type="match status" value="1"/>
</dbReference>
<dbReference type="AlphaFoldDB" id="X1F6C0"/>
<dbReference type="InterPro" id="IPR016102">
    <property type="entry name" value="Succinyl-CoA_synth-like"/>
</dbReference>